<evidence type="ECO:0000313" key="3">
    <source>
        <dbReference type="Proteomes" id="UP000509667"/>
    </source>
</evidence>
<dbReference type="AlphaFoldDB" id="A0A7D5TES4"/>
<proteinExistence type="predicted"/>
<dbReference type="KEGG" id="hrr:HZS55_21545"/>
<dbReference type="EMBL" id="CP058910">
    <property type="protein sequence ID" value="QLH79716.1"/>
    <property type="molecule type" value="Genomic_DNA"/>
</dbReference>
<protein>
    <submittedName>
        <fullName evidence="2">Uncharacterized protein</fullName>
    </submittedName>
</protein>
<organism evidence="2 3">
    <name type="scientific">Halosimplex rubrum</name>
    <dbReference type="NCBI Taxonomy" id="869889"/>
    <lineage>
        <taxon>Archaea</taxon>
        <taxon>Methanobacteriati</taxon>
        <taxon>Methanobacteriota</taxon>
        <taxon>Stenosarchaea group</taxon>
        <taxon>Halobacteria</taxon>
        <taxon>Halobacteriales</taxon>
        <taxon>Haloarculaceae</taxon>
        <taxon>Halosimplex</taxon>
    </lineage>
</organism>
<reference evidence="2 3" key="1">
    <citation type="submission" date="2020-07" db="EMBL/GenBank/DDBJ databases">
        <title>Halosimplex pelagicum sp. nov. and Halosimplex rubrum sp. nov., isolated from salted brown alga Laminaria, and emended description of the genus Halosimplex.</title>
        <authorList>
            <person name="Cui H."/>
        </authorList>
    </citation>
    <scope>NUCLEOTIDE SEQUENCE [LARGE SCALE GENOMIC DNA]</scope>
    <source>
        <strain evidence="2 3">R27</strain>
    </source>
</reference>
<feature type="region of interest" description="Disordered" evidence="1">
    <location>
        <begin position="63"/>
        <end position="82"/>
    </location>
</feature>
<accession>A0A7D5TES4</accession>
<dbReference type="InterPro" id="IPR055975">
    <property type="entry name" value="DUF7553"/>
</dbReference>
<gene>
    <name evidence="2" type="ORF">HZS55_21545</name>
</gene>
<sequence length="82" mass="9192">MNRHFQDTLYYLKRAGETARKGVSEELAPVEKRVRGLTGREREPEPGRVEAVRERVAGEANAAVGDVREAVGRRRSRDTGSQ</sequence>
<evidence type="ECO:0000256" key="1">
    <source>
        <dbReference type="SAM" id="MobiDB-lite"/>
    </source>
</evidence>
<dbReference type="Proteomes" id="UP000509667">
    <property type="component" value="Chromosome"/>
</dbReference>
<dbReference type="Pfam" id="PF24430">
    <property type="entry name" value="DUF7553"/>
    <property type="match status" value="1"/>
</dbReference>
<evidence type="ECO:0000313" key="2">
    <source>
        <dbReference type="EMBL" id="QLH79716.1"/>
    </source>
</evidence>
<dbReference type="GeneID" id="56080506"/>
<dbReference type="RefSeq" id="WP_179909580.1">
    <property type="nucleotide sequence ID" value="NZ_CP058910.1"/>
</dbReference>
<keyword evidence="3" id="KW-1185">Reference proteome</keyword>
<dbReference type="OrthoDB" id="206274at2157"/>
<name>A0A7D5TES4_9EURY</name>